<proteinExistence type="predicted"/>
<protein>
    <submittedName>
        <fullName evidence="1">Phage Gp37/Gp68 family protein</fullName>
    </submittedName>
</protein>
<reference evidence="1 2" key="1">
    <citation type="submission" date="2020-11" db="EMBL/GenBank/DDBJ databases">
        <title>Pedobacter endophytica, an endophytic bacteria isolated form Carex pumila.</title>
        <authorList>
            <person name="Peng Y."/>
            <person name="Jiang L."/>
            <person name="Lee J."/>
        </authorList>
    </citation>
    <scope>NUCLEOTIDE SEQUENCE [LARGE SCALE GENOMIC DNA]</scope>
    <source>
        <strain evidence="1 2">JBR3-12</strain>
    </source>
</reference>
<sequence>MSTSTIEWTEITWNPVTGCTKLSPGCKFCYAEVMSKRLKSMRLPKYSDGFKIRTHPDTLNIPFTWKKPRVVFVNSMSDLFHEQVPASFIIAVFEVMNNTPQHTYQVLTKRAERLLELSDSLKWTDNIWMGVSIENQDYAYRADYLAKTPAVTKFLSIEPLIGEVSLINIKDMNWIIVGGESGHKARQVEHNWITKIRLMSEDFGIPFFFKQWGKSKFNSNPLDPTIDKNHPHHAKGGCELDGTIYRAMPTIS</sequence>
<dbReference type="Proteomes" id="UP000594759">
    <property type="component" value="Chromosome"/>
</dbReference>
<accession>A0A7U3SPL6</accession>
<name>A0A7U3SPL6_9SPHI</name>
<dbReference type="KEGG" id="pex:IZT61_16985"/>
<dbReference type="Pfam" id="PF07505">
    <property type="entry name" value="DUF5131"/>
    <property type="match status" value="1"/>
</dbReference>
<gene>
    <name evidence="1" type="ORF">IZT61_16985</name>
</gene>
<evidence type="ECO:0000313" key="1">
    <source>
        <dbReference type="EMBL" id="QPH38748.1"/>
    </source>
</evidence>
<organism evidence="1 2">
    <name type="scientific">Pedobacter endophyticus</name>
    <dbReference type="NCBI Taxonomy" id="2789740"/>
    <lineage>
        <taxon>Bacteria</taxon>
        <taxon>Pseudomonadati</taxon>
        <taxon>Bacteroidota</taxon>
        <taxon>Sphingobacteriia</taxon>
        <taxon>Sphingobacteriales</taxon>
        <taxon>Sphingobacteriaceae</taxon>
        <taxon>Pedobacter</taxon>
    </lineage>
</organism>
<dbReference type="InterPro" id="IPR011101">
    <property type="entry name" value="DUF5131"/>
</dbReference>
<keyword evidence="2" id="KW-1185">Reference proteome</keyword>
<dbReference type="RefSeq" id="WP_196098224.1">
    <property type="nucleotide sequence ID" value="NZ_CP064939.1"/>
</dbReference>
<dbReference type="EMBL" id="CP064939">
    <property type="protein sequence ID" value="QPH38748.1"/>
    <property type="molecule type" value="Genomic_DNA"/>
</dbReference>
<evidence type="ECO:0000313" key="2">
    <source>
        <dbReference type="Proteomes" id="UP000594759"/>
    </source>
</evidence>
<dbReference type="AlphaFoldDB" id="A0A7U3SPL6"/>